<protein>
    <recommendedName>
        <fullName evidence="11">C2H2-type domain-containing protein</fullName>
    </recommendedName>
</protein>
<evidence type="ECO:0000256" key="8">
    <source>
        <dbReference type="ARBA" id="ARBA00023163"/>
    </source>
</evidence>
<evidence type="ECO:0000256" key="7">
    <source>
        <dbReference type="ARBA" id="ARBA00023125"/>
    </source>
</evidence>
<evidence type="ECO:0000256" key="2">
    <source>
        <dbReference type="ARBA" id="ARBA00022723"/>
    </source>
</evidence>
<evidence type="ECO:0000256" key="3">
    <source>
        <dbReference type="ARBA" id="ARBA00022737"/>
    </source>
</evidence>
<keyword evidence="3" id="KW-0677">Repeat</keyword>
<name>A0AAD1ULZ9_EUPCR</name>
<accession>A0AAD1ULZ9</accession>
<evidence type="ECO:0000259" key="11">
    <source>
        <dbReference type="PROSITE" id="PS50157"/>
    </source>
</evidence>
<dbReference type="EMBL" id="CAMPGE010010458">
    <property type="protein sequence ID" value="CAI2369307.1"/>
    <property type="molecule type" value="Genomic_DNA"/>
</dbReference>
<dbReference type="GO" id="GO:0005667">
    <property type="term" value="C:transcription regulator complex"/>
    <property type="evidence" value="ECO:0007669"/>
    <property type="project" value="TreeGrafter"/>
</dbReference>
<reference evidence="12" key="1">
    <citation type="submission" date="2023-07" db="EMBL/GenBank/DDBJ databases">
        <authorList>
            <consortium name="AG Swart"/>
            <person name="Singh M."/>
            <person name="Singh A."/>
            <person name="Seah K."/>
            <person name="Emmerich C."/>
        </authorList>
    </citation>
    <scope>NUCLEOTIDE SEQUENCE</scope>
    <source>
        <strain evidence="12">DP1</strain>
    </source>
</reference>
<keyword evidence="2" id="KW-0479">Metal-binding</keyword>
<keyword evidence="7" id="KW-0238">DNA-binding</keyword>
<organism evidence="12 13">
    <name type="scientific">Euplotes crassus</name>
    <dbReference type="NCBI Taxonomy" id="5936"/>
    <lineage>
        <taxon>Eukaryota</taxon>
        <taxon>Sar</taxon>
        <taxon>Alveolata</taxon>
        <taxon>Ciliophora</taxon>
        <taxon>Intramacronucleata</taxon>
        <taxon>Spirotrichea</taxon>
        <taxon>Hypotrichia</taxon>
        <taxon>Euplotida</taxon>
        <taxon>Euplotidae</taxon>
        <taxon>Moneuplotes</taxon>
    </lineage>
</organism>
<keyword evidence="8" id="KW-0804">Transcription</keyword>
<dbReference type="AlphaFoldDB" id="A0AAD1ULZ9"/>
<dbReference type="FunFam" id="3.30.160.60:FF:000125">
    <property type="entry name" value="Putative zinc finger protein 143"/>
    <property type="match status" value="2"/>
</dbReference>
<dbReference type="PROSITE" id="PS50157">
    <property type="entry name" value="ZINC_FINGER_C2H2_2"/>
    <property type="match status" value="3"/>
</dbReference>
<dbReference type="GO" id="GO:0000981">
    <property type="term" value="F:DNA-binding transcription factor activity, RNA polymerase II-specific"/>
    <property type="evidence" value="ECO:0007669"/>
    <property type="project" value="TreeGrafter"/>
</dbReference>
<evidence type="ECO:0000256" key="6">
    <source>
        <dbReference type="ARBA" id="ARBA00023015"/>
    </source>
</evidence>
<comment type="subcellular location">
    <subcellularLocation>
        <location evidence="1">Nucleus</location>
    </subcellularLocation>
</comment>
<dbReference type="Pfam" id="PF00096">
    <property type="entry name" value="zf-C2H2"/>
    <property type="match status" value="3"/>
</dbReference>
<dbReference type="SUPFAM" id="SSF57667">
    <property type="entry name" value="beta-beta-alpha zinc fingers"/>
    <property type="match status" value="2"/>
</dbReference>
<evidence type="ECO:0000256" key="10">
    <source>
        <dbReference type="PROSITE-ProRule" id="PRU00042"/>
    </source>
</evidence>
<keyword evidence="5" id="KW-0862">Zinc</keyword>
<feature type="domain" description="C2H2-type" evidence="11">
    <location>
        <begin position="2"/>
        <end position="31"/>
    </location>
</feature>
<dbReference type="SMART" id="SM00355">
    <property type="entry name" value="ZnF_C2H2"/>
    <property type="match status" value="3"/>
</dbReference>
<dbReference type="InterPro" id="IPR036236">
    <property type="entry name" value="Znf_C2H2_sf"/>
</dbReference>
<dbReference type="Gene3D" id="3.30.160.60">
    <property type="entry name" value="Classic Zinc Finger"/>
    <property type="match status" value="3"/>
</dbReference>
<gene>
    <name evidence="12" type="ORF">ECRASSUSDP1_LOCUS10606</name>
</gene>
<evidence type="ECO:0000256" key="1">
    <source>
        <dbReference type="ARBA" id="ARBA00004123"/>
    </source>
</evidence>
<evidence type="ECO:0000313" key="12">
    <source>
        <dbReference type="EMBL" id="CAI2369307.1"/>
    </source>
</evidence>
<evidence type="ECO:0000256" key="4">
    <source>
        <dbReference type="ARBA" id="ARBA00022771"/>
    </source>
</evidence>
<dbReference type="Proteomes" id="UP001295684">
    <property type="component" value="Unassembled WGS sequence"/>
</dbReference>
<dbReference type="PROSITE" id="PS00028">
    <property type="entry name" value="ZINC_FINGER_C2H2_1"/>
    <property type="match status" value="3"/>
</dbReference>
<dbReference type="GO" id="GO:0000785">
    <property type="term" value="C:chromatin"/>
    <property type="evidence" value="ECO:0007669"/>
    <property type="project" value="TreeGrafter"/>
</dbReference>
<keyword evidence="4 10" id="KW-0863">Zinc-finger</keyword>
<feature type="domain" description="C2H2-type" evidence="11">
    <location>
        <begin position="60"/>
        <end position="89"/>
    </location>
</feature>
<dbReference type="GO" id="GO:0000978">
    <property type="term" value="F:RNA polymerase II cis-regulatory region sequence-specific DNA binding"/>
    <property type="evidence" value="ECO:0007669"/>
    <property type="project" value="TreeGrafter"/>
</dbReference>
<proteinExistence type="predicted"/>
<keyword evidence="9" id="KW-0539">Nucleus</keyword>
<keyword evidence="13" id="KW-1185">Reference proteome</keyword>
<dbReference type="GO" id="GO:0008270">
    <property type="term" value="F:zinc ion binding"/>
    <property type="evidence" value="ECO:0007669"/>
    <property type="project" value="UniProtKB-KW"/>
</dbReference>
<sequence>MYSCDHPGCGKSFTNKHSLKRHKTTHDPNKKYKCDVCSKSFSLPQYLKEHKVVHTDKRPFVCKFPGCGKSFRQAGKLSIHRKEHKNDSKSKAKVRIERKETDVSSTEDFYPSLFMPQTLPETCGFINPLDNYCFCESTFLNSIQVPSQPLPCSVELPYPFNDSYWSWTINSCPIRNSN</sequence>
<feature type="domain" description="C2H2-type" evidence="11">
    <location>
        <begin position="32"/>
        <end position="59"/>
    </location>
</feature>
<dbReference type="PANTHER" id="PTHR14003:SF19">
    <property type="entry name" value="YY2 TRANSCRIPTION FACTOR"/>
    <property type="match status" value="1"/>
</dbReference>
<evidence type="ECO:0000256" key="5">
    <source>
        <dbReference type="ARBA" id="ARBA00022833"/>
    </source>
</evidence>
<keyword evidence="6" id="KW-0805">Transcription regulation</keyword>
<evidence type="ECO:0000313" key="13">
    <source>
        <dbReference type="Proteomes" id="UP001295684"/>
    </source>
</evidence>
<dbReference type="GO" id="GO:0031519">
    <property type="term" value="C:PcG protein complex"/>
    <property type="evidence" value="ECO:0007669"/>
    <property type="project" value="TreeGrafter"/>
</dbReference>
<evidence type="ECO:0000256" key="9">
    <source>
        <dbReference type="ARBA" id="ARBA00023242"/>
    </source>
</evidence>
<dbReference type="PANTHER" id="PTHR14003">
    <property type="entry name" value="TRANSCRIPTIONAL REPRESSOR PROTEIN YY"/>
    <property type="match status" value="1"/>
</dbReference>
<dbReference type="InterPro" id="IPR013087">
    <property type="entry name" value="Znf_C2H2_type"/>
</dbReference>
<dbReference type="FunFam" id="3.30.160.60:FF:000030">
    <property type="entry name" value="Zinc finger protein 628"/>
    <property type="match status" value="1"/>
</dbReference>
<comment type="caution">
    <text evidence="12">The sequence shown here is derived from an EMBL/GenBank/DDBJ whole genome shotgun (WGS) entry which is preliminary data.</text>
</comment>